<dbReference type="Proteomes" id="UP000264702">
    <property type="component" value="Unassembled WGS sequence"/>
</dbReference>
<dbReference type="EMBL" id="QVQT01000006">
    <property type="protein sequence ID" value="RFU15523.1"/>
    <property type="molecule type" value="Genomic_DNA"/>
</dbReference>
<dbReference type="InterPro" id="IPR029060">
    <property type="entry name" value="PIN-like_dom_sf"/>
</dbReference>
<dbReference type="CDD" id="cd18740">
    <property type="entry name" value="PIN_VapC4-5_FitB-like"/>
    <property type="match status" value="1"/>
</dbReference>
<keyword evidence="4 8" id="KW-0479">Metal-binding</keyword>
<sequence length="134" mass="14988">MSHYLLDTNACSYVVRNYSSRLSLRFASTALEMMKISVISEAELLFGLERRPEAHVLAISVHALLRKIAILPWTSAAAEYYATVRADLERTGQPMDDMDIMIAAHVLAEDCVLVTNDAAFRRIEGLKIEDWTAG</sequence>
<dbReference type="PANTHER" id="PTHR33653:SF1">
    <property type="entry name" value="RIBONUCLEASE VAPC2"/>
    <property type="match status" value="1"/>
</dbReference>
<reference evidence="10 11" key="1">
    <citation type="submission" date="2018-08" db="EMBL/GenBank/DDBJ databases">
        <title>Acidipila sp. 4G-K13, an acidobacterium isolated from forest soil.</title>
        <authorList>
            <person name="Gao Z.-H."/>
            <person name="Qiu L.-H."/>
        </authorList>
    </citation>
    <scope>NUCLEOTIDE SEQUENCE [LARGE SCALE GENOMIC DNA]</scope>
    <source>
        <strain evidence="10 11">4G-K13</strain>
    </source>
</reference>
<evidence type="ECO:0000256" key="4">
    <source>
        <dbReference type="ARBA" id="ARBA00022723"/>
    </source>
</evidence>
<keyword evidence="11" id="KW-1185">Reference proteome</keyword>
<dbReference type="EC" id="3.1.-.-" evidence="8"/>
<dbReference type="PANTHER" id="PTHR33653">
    <property type="entry name" value="RIBONUCLEASE VAPC2"/>
    <property type="match status" value="1"/>
</dbReference>
<accession>A0A372ILT7</accession>
<evidence type="ECO:0000256" key="3">
    <source>
        <dbReference type="ARBA" id="ARBA00022722"/>
    </source>
</evidence>
<name>A0A372ILT7_9BACT</name>
<evidence type="ECO:0000256" key="1">
    <source>
        <dbReference type="ARBA" id="ARBA00001946"/>
    </source>
</evidence>
<dbReference type="InterPro" id="IPR002716">
    <property type="entry name" value="PIN_dom"/>
</dbReference>
<keyword evidence="8" id="KW-0800">Toxin</keyword>
<feature type="binding site" evidence="8">
    <location>
        <position position="99"/>
    </location>
    <ligand>
        <name>Mg(2+)</name>
        <dbReference type="ChEBI" id="CHEBI:18420"/>
    </ligand>
</feature>
<proteinExistence type="inferred from homology"/>
<evidence type="ECO:0000256" key="7">
    <source>
        <dbReference type="ARBA" id="ARBA00038093"/>
    </source>
</evidence>
<dbReference type="InterPro" id="IPR050556">
    <property type="entry name" value="Type_II_TA_system_RNase"/>
</dbReference>
<dbReference type="Gene3D" id="3.40.50.1010">
    <property type="entry name" value="5'-nuclease"/>
    <property type="match status" value="1"/>
</dbReference>
<comment type="function">
    <text evidence="8">Toxic component of a toxin-antitoxin (TA) system. An RNase.</text>
</comment>
<dbReference type="GO" id="GO:0000287">
    <property type="term" value="F:magnesium ion binding"/>
    <property type="evidence" value="ECO:0007669"/>
    <property type="project" value="UniProtKB-UniRule"/>
</dbReference>
<organism evidence="10 11">
    <name type="scientific">Paracidobacterium acidisoli</name>
    <dbReference type="NCBI Taxonomy" id="2303751"/>
    <lineage>
        <taxon>Bacteria</taxon>
        <taxon>Pseudomonadati</taxon>
        <taxon>Acidobacteriota</taxon>
        <taxon>Terriglobia</taxon>
        <taxon>Terriglobales</taxon>
        <taxon>Acidobacteriaceae</taxon>
        <taxon>Paracidobacterium</taxon>
    </lineage>
</organism>
<dbReference type="AlphaFoldDB" id="A0A372ILT7"/>
<dbReference type="GO" id="GO:0090729">
    <property type="term" value="F:toxin activity"/>
    <property type="evidence" value="ECO:0007669"/>
    <property type="project" value="UniProtKB-KW"/>
</dbReference>
<dbReference type="InterPro" id="IPR022907">
    <property type="entry name" value="VapC_family"/>
</dbReference>
<dbReference type="GO" id="GO:0016787">
    <property type="term" value="F:hydrolase activity"/>
    <property type="evidence" value="ECO:0007669"/>
    <property type="project" value="UniProtKB-KW"/>
</dbReference>
<keyword evidence="3 8" id="KW-0540">Nuclease</keyword>
<evidence type="ECO:0000313" key="11">
    <source>
        <dbReference type="Proteomes" id="UP000264702"/>
    </source>
</evidence>
<evidence type="ECO:0000256" key="5">
    <source>
        <dbReference type="ARBA" id="ARBA00022801"/>
    </source>
</evidence>
<comment type="similarity">
    <text evidence="7 8">Belongs to the PINc/VapC protein family.</text>
</comment>
<evidence type="ECO:0000256" key="2">
    <source>
        <dbReference type="ARBA" id="ARBA00022649"/>
    </source>
</evidence>
<gene>
    <name evidence="8" type="primary">vapC</name>
    <name evidence="10" type="ORF">D0Y96_17910</name>
</gene>
<dbReference type="Pfam" id="PF01850">
    <property type="entry name" value="PIN"/>
    <property type="match status" value="1"/>
</dbReference>
<dbReference type="HAMAP" id="MF_00265">
    <property type="entry name" value="VapC_Nob1"/>
    <property type="match status" value="1"/>
</dbReference>
<dbReference type="SUPFAM" id="SSF88723">
    <property type="entry name" value="PIN domain-like"/>
    <property type="match status" value="1"/>
</dbReference>
<feature type="domain" description="PIN" evidence="9">
    <location>
        <begin position="4"/>
        <end position="125"/>
    </location>
</feature>
<comment type="cofactor">
    <cofactor evidence="1 8">
        <name>Mg(2+)</name>
        <dbReference type="ChEBI" id="CHEBI:18420"/>
    </cofactor>
</comment>
<dbReference type="GO" id="GO:0004540">
    <property type="term" value="F:RNA nuclease activity"/>
    <property type="evidence" value="ECO:0007669"/>
    <property type="project" value="InterPro"/>
</dbReference>
<evidence type="ECO:0000259" key="9">
    <source>
        <dbReference type="Pfam" id="PF01850"/>
    </source>
</evidence>
<keyword evidence="6 8" id="KW-0460">Magnesium</keyword>
<evidence type="ECO:0000256" key="8">
    <source>
        <dbReference type="HAMAP-Rule" id="MF_00265"/>
    </source>
</evidence>
<protein>
    <recommendedName>
        <fullName evidence="8">Ribonuclease VapC</fullName>
        <shortName evidence="8">RNase VapC</shortName>
        <ecNumber evidence="8">3.1.-.-</ecNumber>
    </recommendedName>
    <alternativeName>
        <fullName evidence="8">Toxin VapC</fullName>
    </alternativeName>
</protein>
<keyword evidence="5 8" id="KW-0378">Hydrolase</keyword>
<evidence type="ECO:0000313" key="10">
    <source>
        <dbReference type="EMBL" id="RFU15523.1"/>
    </source>
</evidence>
<comment type="caution">
    <text evidence="10">The sequence shown here is derived from an EMBL/GenBank/DDBJ whole genome shotgun (WGS) entry which is preliminary data.</text>
</comment>
<evidence type="ECO:0000256" key="6">
    <source>
        <dbReference type="ARBA" id="ARBA00022842"/>
    </source>
</evidence>
<dbReference type="RefSeq" id="WP_117302600.1">
    <property type="nucleotide sequence ID" value="NZ_QVQT02000006.1"/>
</dbReference>
<keyword evidence="2 8" id="KW-1277">Toxin-antitoxin system</keyword>
<feature type="binding site" evidence="8">
    <location>
        <position position="7"/>
    </location>
    <ligand>
        <name>Mg(2+)</name>
        <dbReference type="ChEBI" id="CHEBI:18420"/>
    </ligand>
</feature>